<reference evidence="1" key="2">
    <citation type="submission" date="2020-02" db="EMBL/GenBank/DDBJ databases">
        <title>Using affinity propagation clustering for identifying bacterial clades and subclades with whole-genome sequences of Francisella tularensis.</title>
        <authorList>
            <person name="Homeier-Bachmann T."/>
            <person name="Abdel-Glil M.Y."/>
            <person name="Hackbart A."/>
            <person name="Hotzel H."/>
            <person name="Tomaso H."/>
        </authorList>
    </citation>
    <scope>NUCLEOTIDE SEQUENCE</scope>
    <source>
        <strain evidence="1">15T0085</strain>
    </source>
</reference>
<dbReference type="InterPro" id="IPR011856">
    <property type="entry name" value="tRNA_endonuc-like_dom_sf"/>
</dbReference>
<dbReference type="KEGG" id="ftc:DA46_307"/>
<organism evidence="1">
    <name type="scientific">Francisella tularensis subsp. holarctica</name>
    <dbReference type="NCBI Taxonomy" id="119857"/>
    <lineage>
        <taxon>Bacteria</taxon>
        <taxon>Pseudomonadati</taxon>
        <taxon>Pseudomonadota</taxon>
        <taxon>Gammaproteobacteria</taxon>
        <taxon>Thiotrichales</taxon>
        <taxon>Francisellaceae</taxon>
        <taxon>Francisella</taxon>
    </lineage>
</organism>
<dbReference type="AlphaFoldDB" id="A0A0B6E1N0"/>
<dbReference type="HOGENOM" id="CLU_3168408_0_0_6"/>
<evidence type="ECO:0000313" key="1">
    <source>
        <dbReference type="EMBL" id="NDS68239.1"/>
    </source>
</evidence>
<gene>
    <name evidence="1" type="ORF">FWI86_03960</name>
</gene>
<dbReference type="KEGG" id="ftz:CH68_423"/>
<sequence length="47" mass="5717">MCLTKYSRINYIYLQHNPQYQDYQCRFDLIAINESNINWIKNAFGVI</sequence>
<name>A0A0B6E1N0_FRATU</name>
<dbReference type="Gene3D" id="3.40.1350.10">
    <property type="match status" value="1"/>
</dbReference>
<dbReference type="KEGG" id="ftv:CH67_689"/>
<accession>A0A0B6E1N0</accession>
<dbReference type="EMBL" id="JAAGJP010000020">
    <property type="protein sequence ID" value="NDS68239.1"/>
    <property type="molecule type" value="Genomic_DNA"/>
</dbReference>
<comment type="caution">
    <text evidence="1">The sequence shown here is derived from an EMBL/GenBank/DDBJ whole genome shotgun (WGS) entry which is preliminary data.</text>
</comment>
<protein>
    <submittedName>
        <fullName evidence="1">Uncharacterized protein</fullName>
    </submittedName>
</protein>
<reference evidence="1" key="1">
    <citation type="submission" date="2019-08" db="EMBL/GenBank/DDBJ databases">
        <authorList>
            <person name="Busch A."/>
        </authorList>
    </citation>
    <scope>NUCLEOTIDE SEQUENCE</scope>
    <source>
        <strain evidence="1">15T0085</strain>
    </source>
</reference>
<dbReference type="GO" id="GO:0003676">
    <property type="term" value="F:nucleic acid binding"/>
    <property type="evidence" value="ECO:0007669"/>
    <property type="project" value="InterPro"/>
</dbReference>
<proteinExistence type="predicted"/>